<name>A0A7I8VNB4_9ANNE</name>
<evidence type="ECO:0000256" key="10">
    <source>
        <dbReference type="ARBA" id="ARBA00023242"/>
    </source>
</evidence>
<dbReference type="FunFam" id="3.30.160.60:FF:000882">
    <property type="entry name" value="Predicted gene, 21060"/>
    <property type="match status" value="1"/>
</dbReference>
<dbReference type="FunFam" id="3.30.160.60:FF:000446">
    <property type="entry name" value="Zinc finger protein"/>
    <property type="match status" value="1"/>
</dbReference>
<keyword evidence="2" id="KW-1017">Isopeptide bond</keyword>
<evidence type="ECO:0000256" key="11">
    <source>
        <dbReference type="PROSITE-ProRule" id="PRU00042"/>
    </source>
</evidence>
<evidence type="ECO:0000313" key="14">
    <source>
        <dbReference type="Proteomes" id="UP000549394"/>
    </source>
</evidence>
<dbReference type="Gene3D" id="3.30.160.60">
    <property type="entry name" value="Classic Zinc Finger"/>
    <property type="match status" value="4"/>
</dbReference>
<dbReference type="GO" id="GO:0003700">
    <property type="term" value="F:DNA-binding transcription factor activity"/>
    <property type="evidence" value="ECO:0007669"/>
    <property type="project" value="TreeGrafter"/>
</dbReference>
<comment type="subcellular location">
    <subcellularLocation>
        <location evidence="1">Nucleus</location>
    </subcellularLocation>
</comment>
<accession>A0A7I8VNB4</accession>
<organism evidence="13 14">
    <name type="scientific">Dimorphilus gyrociliatus</name>
    <dbReference type="NCBI Taxonomy" id="2664684"/>
    <lineage>
        <taxon>Eukaryota</taxon>
        <taxon>Metazoa</taxon>
        <taxon>Spiralia</taxon>
        <taxon>Lophotrochozoa</taxon>
        <taxon>Annelida</taxon>
        <taxon>Polychaeta</taxon>
        <taxon>Polychaeta incertae sedis</taxon>
        <taxon>Dinophilidae</taxon>
        <taxon>Dimorphilus</taxon>
    </lineage>
</organism>
<reference evidence="13 14" key="1">
    <citation type="submission" date="2020-08" db="EMBL/GenBank/DDBJ databases">
        <authorList>
            <person name="Hejnol A."/>
        </authorList>
    </citation>
    <scope>NUCLEOTIDE SEQUENCE [LARGE SCALE GENOMIC DNA]</scope>
</reference>
<keyword evidence="7" id="KW-0832">Ubl conjugation</keyword>
<dbReference type="InterPro" id="IPR036236">
    <property type="entry name" value="Znf_C2H2_sf"/>
</dbReference>
<dbReference type="PROSITE" id="PS00028">
    <property type="entry name" value="ZINC_FINGER_C2H2_1"/>
    <property type="match status" value="2"/>
</dbReference>
<keyword evidence="9" id="KW-0804">Transcription</keyword>
<evidence type="ECO:0000256" key="2">
    <source>
        <dbReference type="ARBA" id="ARBA00022499"/>
    </source>
</evidence>
<dbReference type="SMART" id="SM00355">
    <property type="entry name" value="ZnF_C2H2"/>
    <property type="match status" value="4"/>
</dbReference>
<dbReference type="Proteomes" id="UP000549394">
    <property type="component" value="Unassembled WGS sequence"/>
</dbReference>
<protein>
    <submittedName>
        <fullName evidence="13">DgyrCDS6530</fullName>
    </submittedName>
</protein>
<keyword evidence="8" id="KW-0805">Transcription regulation</keyword>
<sequence>MEVLAAQDYLVCGVCQTSFFLSDMAYFINHKRFDCDNKENAQKNLQCSTCLKSFQSPWSLLKHIQNAHNLQVYYEGMDSLTTDNVQQTVKTHNNAMKDIIEEAVSSSIQSLTNSSVATSSTIQQPISNTNQEKVQESGNCKCKTAEKVDCKCCESNTVTTTAESPKSVTEEVDINSKVSCLRVTCCCSENGKCQIDTVMQKCCSSIVPKKRPRHFMKHLEERQQNEKESTGIKITAPEHDELSLTTKDTQIIDINSVSTKKKKLNGNKAFMCEVCGEGFNQRIHLKKHMSKHTGIKPYKCDQCNYATVERSHLKVHNRIHTGEKPFKCNLCDYATAQNSTLKIHMKRHHSQAETNITSNENHQQQSITMSQDSDSLEDLLMLSASLLPA</sequence>
<feature type="domain" description="C2H2-type" evidence="12">
    <location>
        <begin position="45"/>
        <end position="68"/>
    </location>
</feature>
<proteinExistence type="predicted"/>
<keyword evidence="6" id="KW-0862">Zinc</keyword>
<dbReference type="GO" id="GO:0006357">
    <property type="term" value="P:regulation of transcription by RNA polymerase II"/>
    <property type="evidence" value="ECO:0007669"/>
    <property type="project" value="TreeGrafter"/>
</dbReference>
<gene>
    <name evidence="13" type="ORF">DGYR_LOCUS6274</name>
</gene>
<dbReference type="Pfam" id="PF00096">
    <property type="entry name" value="zf-C2H2"/>
    <property type="match status" value="2"/>
</dbReference>
<dbReference type="InterPro" id="IPR013087">
    <property type="entry name" value="Znf_C2H2_type"/>
</dbReference>
<feature type="domain" description="C2H2-type" evidence="12">
    <location>
        <begin position="298"/>
        <end position="325"/>
    </location>
</feature>
<feature type="domain" description="C2H2-type" evidence="12">
    <location>
        <begin position="326"/>
        <end position="353"/>
    </location>
</feature>
<keyword evidence="5 11" id="KW-0863">Zinc-finger</keyword>
<feature type="domain" description="C2H2-type" evidence="12">
    <location>
        <begin position="270"/>
        <end position="297"/>
    </location>
</feature>
<keyword evidence="3" id="KW-0479">Metal-binding</keyword>
<evidence type="ECO:0000256" key="3">
    <source>
        <dbReference type="ARBA" id="ARBA00022723"/>
    </source>
</evidence>
<dbReference type="GO" id="GO:0008270">
    <property type="term" value="F:zinc ion binding"/>
    <property type="evidence" value="ECO:0007669"/>
    <property type="project" value="UniProtKB-KW"/>
</dbReference>
<evidence type="ECO:0000256" key="6">
    <source>
        <dbReference type="ARBA" id="ARBA00022833"/>
    </source>
</evidence>
<dbReference type="SUPFAM" id="SSF57667">
    <property type="entry name" value="beta-beta-alpha zinc fingers"/>
    <property type="match status" value="2"/>
</dbReference>
<dbReference type="Pfam" id="PF23611">
    <property type="entry name" value="zf-C2H2_16"/>
    <property type="match status" value="2"/>
</dbReference>
<comment type="caution">
    <text evidence="13">The sequence shown here is derived from an EMBL/GenBank/DDBJ whole genome shotgun (WGS) entry which is preliminary data.</text>
</comment>
<dbReference type="PROSITE" id="PS50157">
    <property type="entry name" value="ZINC_FINGER_C2H2_2"/>
    <property type="match status" value="4"/>
</dbReference>
<keyword evidence="4" id="KW-0677">Repeat</keyword>
<dbReference type="AlphaFoldDB" id="A0A7I8VNB4"/>
<keyword evidence="10" id="KW-0539">Nucleus</keyword>
<dbReference type="GO" id="GO:0005634">
    <property type="term" value="C:nucleus"/>
    <property type="evidence" value="ECO:0007669"/>
    <property type="project" value="UniProtKB-SubCell"/>
</dbReference>
<dbReference type="InterPro" id="IPR057448">
    <property type="entry name" value="BCL-11A_Znf_CCHC"/>
</dbReference>
<evidence type="ECO:0000256" key="5">
    <source>
        <dbReference type="ARBA" id="ARBA00022771"/>
    </source>
</evidence>
<evidence type="ECO:0000259" key="12">
    <source>
        <dbReference type="PROSITE" id="PS50157"/>
    </source>
</evidence>
<evidence type="ECO:0000256" key="9">
    <source>
        <dbReference type="ARBA" id="ARBA00023163"/>
    </source>
</evidence>
<evidence type="ECO:0000256" key="1">
    <source>
        <dbReference type="ARBA" id="ARBA00004123"/>
    </source>
</evidence>
<dbReference type="PANTHER" id="PTHR45993">
    <property type="entry name" value="B-CELL LYMPHOMA/LEUKEMIA 11"/>
    <property type="match status" value="1"/>
</dbReference>
<dbReference type="EMBL" id="CAJFCJ010000007">
    <property type="protein sequence ID" value="CAD5117779.1"/>
    <property type="molecule type" value="Genomic_DNA"/>
</dbReference>
<dbReference type="Pfam" id="PF25491">
    <property type="entry name" value="CCHC_BCL-11A"/>
    <property type="match status" value="1"/>
</dbReference>
<keyword evidence="14" id="KW-1185">Reference proteome</keyword>
<evidence type="ECO:0000256" key="7">
    <source>
        <dbReference type="ARBA" id="ARBA00022843"/>
    </source>
</evidence>
<dbReference type="PANTHER" id="PTHR45993:SF6">
    <property type="entry name" value="C2H2-TYPE DOMAIN-CONTAINING PROTEIN"/>
    <property type="match status" value="1"/>
</dbReference>
<dbReference type="InterPro" id="IPR056438">
    <property type="entry name" value="Znf-C2H2_CTCF"/>
</dbReference>
<dbReference type="FunFam" id="3.30.160.60:FF:001601">
    <property type="entry name" value="Uncharacterized protein, isoform A"/>
    <property type="match status" value="1"/>
</dbReference>
<dbReference type="InterPro" id="IPR051497">
    <property type="entry name" value="Dev/Hematopoietic_TF"/>
</dbReference>
<dbReference type="OrthoDB" id="8113227at2759"/>
<evidence type="ECO:0000313" key="13">
    <source>
        <dbReference type="EMBL" id="CAD5117779.1"/>
    </source>
</evidence>
<dbReference type="GO" id="GO:0000978">
    <property type="term" value="F:RNA polymerase II cis-regulatory region sequence-specific DNA binding"/>
    <property type="evidence" value="ECO:0007669"/>
    <property type="project" value="TreeGrafter"/>
</dbReference>
<evidence type="ECO:0000256" key="8">
    <source>
        <dbReference type="ARBA" id="ARBA00023015"/>
    </source>
</evidence>
<evidence type="ECO:0000256" key="4">
    <source>
        <dbReference type="ARBA" id="ARBA00022737"/>
    </source>
</evidence>